<reference evidence="2 3" key="1">
    <citation type="journal article" date="2005" name="PLoS Biol.">
        <title>The genomes of Oryza sativa: a history of duplications.</title>
        <authorList>
            <person name="Yu J."/>
            <person name="Wang J."/>
            <person name="Lin W."/>
            <person name="Li S."/>
            <person name="Li H."/>
            <person name="Zhou J."/>
            <person name="Ni P."/>
            <person name="Dong W."/>
            <person name="Hu S."/>
            <person name="Zeng C."/>
            <person name="Zhang J."/>
            <person name="Zhang Y."/>
            <person name="Li R."/>
            <person name="Xu Z."/>
            <person name="Li S."/>
            <person name="Li X."/>
            <person name="Zheng H."/>
            <person name="Cong L."/>
            <person name="Lin L."/>
            <person name="Yin J."/>
            <person name="Geng J."/>
            <person name="Li G."/>
            <person name="Shi J."/>
            <person name="Liu J."/>
            <person name="Lv H."/>
            <person name="Li J."/>
            <person name="Wang J."/>
            <person name="Deng Y."/>
            <person name="Ran L."/>
            <person name="Shi X."/>
            <person name="Wang X."/>
            <person name="Wu Q."/>
            <person name="Li C."/>
            <person name="Ren X."/>
            <person name="Wang J."/>
            <person name="Wang X."/>
            <person name="Li D."/>
            <person name="Liu D."/>
            <person name="Zhang X."/>
            <person name="Ji Z."/>
            <person name="Zhao W."/>
            <person name="Sun Y."/>
            <person name="Zhang Z."/>
            <person name="Bao J."/>
            <person name="Han Y."/>
            <person name="Dong L."/>
            <person name="Ji J."/>
            <person name="Chen P."/>
            <person name="Wu S."/>
            <person name="Liu J."/>
            <person name="Xiao Y."/>
            <person name="Bu D."/>
            <person name="Tan J."/>
            <person name="Yang L."/>
            <person name="Ye C."/>
            <person name="Zhang J."/>
            <person name="Xu J."/>
            <person name="Zhou Y."/>
            <person name="Yu Y."/>
            <person name="Zhang B."/>
            <person name="Zhuang S."/>
            <person name="Wei H."/>
            <person name="Liu B."/>
            <person name="Lei M."/>
            <person name="Yu H."/>
            <person name="Li Y."/>
            <person name="Xu H."/>
            <person name="Wei S."/>
            <person name="He X."/>
            <person name="Fang L."/>
            <person name="Zhang Z."/>
            <person name="Zhang Y."/>
            <person name="Huang X."/>
            <person name="Su Z."/>
            <person name="Tong W."/>
            <person name="Li J."/>
            <person name="Tong Z."/>
            <person name="Li S."/>
            <person name="Ye J."/>
            <person name="Wang L."/>
            <person name="Fang L."/>
            <person name="Lei T."/>
            <person name="Chen C."/>
            <person name="Chen H."/>
            <person name="Xu Z."/>
            <person name="Li H."/>
            <person name="Huang H."/>
            <person name="Zhang F."/>
            <person name="Xu H."/>
            <person name="Li N."/>
            <person name="Zhao C."/>
            <person name="Li S."/>
            <person name="Dong L."/>
            <person name="Huang Y."/>
            <person name="Li L."/>
            <person name="Xi Y."/>
            <person name="Qi Q."/>
            <person name="Li W."/>
            <person name="Zhang B."/>
            <person name="Hu W."/>
            <person name="Zhang Y."/>
            <person name="Tian X."/>
            <person name="Jiao Y."/>
            <person name="Liang X."/>
            <person name="Jin J."/>
            <person name="Gao L."/>
            <person name="Zheng W."/>
            <person name="Hao B."/>
            <person name="Liu S."/>
            <person name="Wang W."/>
            <person name="Yuan L."/>
            <person name="Cao M."/>
            <person name="McDermott J."/>
            <person name="Samudrala R."/>
            <person name="Wang J."/>
            <person name="Wong G.K."/>
            <person name="Yang H."/>
        </authorList>
    </citation>
    <scope>NUCLEOTIDE SEQUENCE [LARGE SCALE GENOMIC DNA]</scope>
    <source>
        <strain evidence="3">cv. 93-11</strain>
    </source>
</reference>
<organism evidence="2 3">
    <name type="scientific">Oryza sativa subsp. indica</name>
    <name type="common">Rice</name>
    <dbReference type="NCBI Taxonomy" id="39946"/>
    <lineage>
        <taxon>Eukaryota</taxon>
        <taxon>Viridiplantae</taxon>
        <taxon>Streptophyta</taxon>
        <taxon>Embryophyta</taxon>
        <taxon>Tracheophyta</taxon>
        <taxon>Spermatophyta</taxon>
        <taxon>Magnoliopsida</taxon>
        <taxon>Liliopsida</taxon>
        <taxon>Poales</taxon>
        <taxon>Poaceae</taxon>
        <taxon>BOP clade</taxon>
        <taxon>Oryzoideae</taxon>
        <taxon>Oryzeae</taxon>
        <taxon>Oryzinae</taxon>
        <taxon>Oryza</taxon>
        <taxon>Oryza sativa</taxon>
    </lineage>
</organism>
<name>A2X7A0_ORYSI</name>
<feature type="region of interest" description="Disordered" evidence="1">
    <location>
        <begin position="1"/>
        <end position="106"/>
    </location>
</feature>
<sequence length="141" mass="14901">MAPAAGRPGRLPTGRCCASRWQHRPSGSGGAGAGSGTPGRREQDCGLREATGRRPEGAATRREDVAVRAPARRRRHGWARAPGGTAGAGQPGGVAGAGALESRRRPTCQLASRERCRRDAVEWEGRERTPRTGETAILKRS</sequence>
<dbReference type="AlphaFoldDB" id="A2X7A0"/>
<feature type="compositionally biased region" description="Gly residues" evidence="1">
    <location>
        <begin position="27"/>
        <end position="37"/>
    </location>
</feature>
<dbReference type="Gramene" id="BGIOSGA008634-TA">
    <property type="protein sequence ID" value="BGIOSGA008634-PA"/>
    <property type="gene ID" value="BGIOSGA008634"/>
</dbReference>
<evidence type="ECO:0000313" key="2">
    <source>
        <dbReference type="EMBL" id="EAY86710.1"/>
    </source>
</evidence>
<dbReference type="OMA" id="RCCASRW"/>
<evidence type="ECO:0000256" key="1">
    <source>
        <dbReference type="SAM" id="MobiDB-lite"/>
    </source>
</evidence>
<gene>
    <name evidence="2" type="ORF">OsI_08094</name>
</gene>
<accession>A2X7A0</accession>
<evidence type="ECO:0000313" key="3">
    <source>
        <dbReference type="Proteomes" id="UP000007015"/>
    </source>
</evidence>
<proteinExistence type="predicted"/>
<feature type="compositionally biased region" description="Gly residues" evidence="1">
    <location>
        <begin position="84"/>
        <end position="96"/>
    </location>
</feature>
<feature type="compositionally biased region" description="Basic and acidic residues" evidence="1">
    <location>
        <begin position="39"/>
        <end position="66"/>
    </location>
</feature>
<keyword evidence="3" id="KW-1185">Reference proteome</keyword>
<dbReference type="Proteomes" id="UP000007015">
    <property type="component" value="Chromosome 2"/>
</dbReference>
<dbReference type="EMBL" id="CM000127">
    <property type="protein sequence ID" value="EAY86710.1"/>
    <property type="molecule type" value="Genomic_DNA"/>
</dbReference>
<protein>
    <submittedName>
        <fullName evidence="2">Uncharacterized protein</fullName>
    </submittedName>
</protein>
<dbReference type="HOGENOM" id="CLU_1828514_0_0_1"/>